<feature type="compositionally biased region" description="Polar residues" evidence="1">
    <location>
        <begin position="292"/>
        <end position="303"/>
    </location>
</feature>
<gene>
    <name evidence="2" type="ORF">CLV30_106124</name>
</gene>
<name>A0A2P8E3S6_9ACTN</name>
<evidence type="ECO:0000313" key="3">
    <source>
        <dbReference type="Proteomes" id="UP000243528"/>
    </source>
</evidence>
<dbReference type="Proteomes" id="UP000243528">
    <property type="component" value="Unassembled WGS sequence"/>
</dbReference>
<keyword evidence="3" id="KW-1185">Reference proteome</keyword>
<organism evidence="2 3">
    <name type="scientific">Haloactinopolyspora alba</name>
    <dbReference type="NCBI Taxonomy" id="648780"/>
    <lineage>
        <taxon>Bacteria</taxon>
        <taxon>Bacillati</taxon>
        <taxon>Actinomycetota</taxon>
        <taxon>Actinomycetes</taxon>
        <taxon>Jiangellales</taxon>
        <taxon>Jiangellaceae</taxon>
        <taxon>Haloactinopolyspora</taxon>
    </lineage>
</organism>
<dbReference type="OrthoDB" id="581371at2"/>
<dbReference type="EMBL" id="PYGE01000006">
    <property type="protein sequence ID" value="PSL04120.1"/>
    <property type="molecule type" value="Genomic_DNA"/>
</dbReference>
<protein>
    <recommendedName>
        <fullName evidence="4">N-acetylmuramoyl-L-alanine amidase</fullName>
    </recommendedName>
</protein>
<reference evidence="2 3" key="1">
    <citation type="submission" date="2018-03" db="EMBL/GenBank/DDBJ databases">
        <title>Genomic Encyclopedia of Archaeal and Bacterial Type Strains, Phase II (KMG-II): from individual species to whole genera.</title>
        <authorList>
            <person name="Goeker M."/>
        </authorList>
    </citation>
    <scope>NUCLEOTIDE SEQUENCE [LARGE SCALE GENOMIC DNA]</scope>
    <source>
        <strain evidence="2 3">DSM 45211</strain>
    </source>
</reference>
<accession>A0A2P8E3S6</accession>
<evidence type="ECO:0008006" key="4">
    <source>
        <dbReference type="Google" id="ProtNLM"/>
    </source>
</evidence>
<evidence type="ECO:0000256" key="1">
    <source>
        <dbReference type="SAM" id="MobiDB-lite"/>
    </source>
</evidence>
<comment type="caution">
    <text evidence="2">The sequence shown here is derived from an EMBL/GenBank/DDBJ whole genome shotgun (WGS) entry which is preliminary data.</text>
</comment>
<dbReference type="RefSeq" id="WP_106537137.1">
    <property type="nucleotide sequence ID" value="NZ_ML142900.1"/>
</dbReference>
<feature type="region of interest" description="Disordered" evidence="1">
    <location>
        <begin position="285"/>
        <end position="307"/>
    </location>
</feature>
<sequence length="334" mass="36657">MANAKKLSMANTTAQWFQDNFTGGDMSDGVLEKILLHSTETRSWPGYSGGASSPTLTIDPWACEVRQHHDLDRSARALRDPSYTGVRENRDGVVQIEIIGYCDPGLVADYGHDIGEIPDDGLRLIGQVLAEIAVEWDVPLKAAERWLSYPASYGDSSVRMSGEEYDAFKGVLGHMHASGNTHGDPGDIDIDTIMQYAREFAGQEEDELTPEDKQWMADWHKKHLEHDVLPGVEGAVRAGVLSAFEDADERNGPFGRRFGSVLNSLFGRLIRRHVKKAWGAAARRDSPFGRQMGTSVHRASNLTGAPATPDQVEALVRSAMDDLAARLAAERDGK</sequence>
<proteinExistence type="predicted"/>
<evidence type="ECO:0000313" key="2">
    <source>
        <dbReference type="EMBL" id="PSL04120.1"/>
    </source>
</evidence>
<dbReference type="AlphaFoldDB" id="A0A2P8E3S6"/>